<dbReference type="OrthoDB" id="3784230at2"/>
<dbReference type="Pfam" id="PF06054">
    <property type="entry name" value="CoiA_nuc"/>
    <property type="match status" value="1"/>
</dbReference>
<name>A0A4Z1DSI8_9STRE</name>
<keyword evidence="4" id="KW-1185">Reference proteome</keyword>
<dbReference type="RefSeq" id="WP_135781991.1">
    <property type="nucleotide sequence ID" value="NZ_MRXY01000017.1"/>
</dbReference>
<protein>
    <submittedName>
        <fullName evidence="3">Competence protein CoiA</fullName>
    </submittedName>
</protein>
<dbReference type="Proteomes" id="UP000297986">
    <property type="component" value="Unassembled WGS sequence"/>
</dbReference>
<accession>A0A4Z1DSI8</accession>
<evidence type="ECO:0000259" key="1">
    <source>
        <dbReference type="Pfam" id="PF06054"/>
    </source>
</evidence>
<evidence type="ECO:0000313" key="3">
    <source>
        <dbReference type="EMBL" id="TGN91582.1"/>
    </source>
</evidence>
<gene>
    <name evidence="3" type="ORF">E5S68_01060</name>
</gene>
<comment type="caution">
    <text evidence="3">The sequence shown here is derived from an EMBL/GenBank/DDBJ whole genome shotgun (WGS) entry which is preliminary data.</text>
</comment>
<dbReference type="InterPro" id="IPR010330">
    <property type="entry name" value="CoiA_nuc"/>
</dbReference>
<dbReference type="Pfam" id="PF25164">
    <property type="entry name" value="CoiA_N"/>
    <property type="match status" value="1"/>
</dbReference>
<evidence type="ECO:0000259" key="2">
    <source>
        <dbReference type="Pfam" id="PF25164"/>
    </source>
</evidence>
<dbReference type="AlphaFoldDB" id="A0A4Z1DSI8"/>
<dbReference type="InterPro" id="IPR057253">
    <property type="entry name" value="CoiA-like_N"/>
</dbReference>
<dbReference type="EMBL" id="SRRP01000001">
    <property type="protein sequence ID" value="TGN91582.1"/>
    <property type="molecule type" value="Genomic_DNA"/>
</dbReference>
<dbReference type="PIRSF" id="PIRSF007487">
    <property type="entry name" value="Competence-induced_CoiA_bac"/>
    <property type="match status" value="1"/>
</dbReference>
<sequence>MFIALDAKKNRWNCVEKVPDPSLGPFSCLICRKAVRLKKGKVMRPHFAHVTLADCPLHHESESQEHIELKASLYRWGKEETKAEVESYLPEFQQIADLLFPDQKLALEVQCSSLSLKRLRERSDAYRKHGYQVYWLLGEKLWLKKSLSALQEGLVYFSQNRGFHLWELDLRRQEVRLHYLIHQDLRGHLHYKTQFFPFYETSLLEVFRTPFARQGLQHLRVPLDRQFKDYLRQQLYYQHPKWMALQEKLYLKGKNLLELDLEAFYPLCRPLKSSHFIQIRGDWRSYYQDFMTYYRRTGMKATQTLYSPRFYQNGKA</sequence>
<feature type="domain" description="Competence protein CoiA nuclease-like" evidence="1">
    <location>
        <begin position="62"/>
        <end position="208"/>
    </location>
</feature>
<dbReference type="InterPro" id="IPR021176">
    <property type="entry name" value="Competence-induced_CoiA"/>
</dbReference>
<reference evidence="3 4" key="1">
    <citation type="submission" date="2019-04" db="EMBL/GenBank/DDBJ databases">
        <title>Genome sequencing of Streptococcus rubneri DSM 26920(T).</title>
        <authorList>
            <person name="Kook J.-K."/>
            <person name="Park S.-N."/>
            <person name="Lim Y.K."/>
        </authorList>
    </citation>
    <scope>NUCLEOTIDE SEQUENCE [LARGE SCALE GENOMIC DNA]</scope>
    <source>
        <strain evidence="3 4">DSM 26920</strain>
    </source>
</reference>
<organism evidence="3 4">
    <name type="scientific">Streptococcus rubneri</name>
    <dbReference type="NCBI Taxonomy" id="1234680"/>
    <lineage>
        <taxon>Bacteria</taxon>
        <taxon>Bacillati</taxon>
        <taxon>Bacillota</taxon>
        <taxon>Bacilli</taxon>
        <taxon>Lactobacillales</taxon>
        <taxon>Streptococcaceae</taxon>
        <taxon>Streptococcus</taxon>
    </lineage>
</organism>
<evidence type="ECO:0000313" key="4">
    <source>
        <dbReference type="Proteomes" id="UP000297986"/>
    </source>
</evidence>
<proteinExistence type="predicted"/>
<feature type="domain" description="Competence protein CoiA-like N-terminal" evidence="2">
    <location>
        <begin position="25"/>
        <end position="57"/>
    </location>
</feature>